<accession>A0A7R9IWT5</accession>
<dbReference type="AlphaFoldDB" id="A0A7R9IWT5"/>
<protein>
    <submittedName>
        <fullName evidence="2">(California timema) hypothetical protein</fullName>
    </submittedName>
</protein>
<proteinExistence type="predicted"/>
<feature type="region of interest" description="Disordered" evidence="1">
    <location>
        <begin position="25"/>
        <end position="47"/>
    </location>
</feature>
<evidence type="ECO:0000313" key="2">
    <source>
        <dbReference type="EMBL" id="CAD7568346.1"/>
    </source>
</evidence>
<reference evidence="2" key="1">
    <citation type="submission" date="2020-11" db="EMBL/GenBank/DDBJ databases">
        <authorList>
            <person name="Tran Van P."/>
        </authorList>
    </citation>
    <scope>NUCLEOTIDE SEQUENCE</scope>
</reference>
<name>A0A7R9IWT5_TIMCA</name>
<gene>
    <name evidence="2" type="ORF">TCMB3V08_LOCUS1115</name>
</gene>
<evidence type="ECO:0000256" key="1">
    <source>
        <dbReference type="SAM" id="MobiDB-lite"/>
    </source>
</evidence>
<dbReference type="EMBL" id="OE179295">
    <property type="protein sequence ID" value="CAD7568346.1"/>
    <property type="molecule type" value="Genomic_DNA"/>
</dbReference>
<organism evidence="2">
    <name type="scientific">Timema californicum</name>
    <name type="common">California timema</name>
    <name type="synonym">Walking stick</name>
    <dbReference type="NCBI Taxonomy" id="61474"/>
    <lineage>
        <taxon>Eukaryota</taxon>
        <taxon>Metazoa</taxon>
        <taxon>Ecdysozoa</taxon>
        <taxon>Arthropoda</taxon>
        <taxon>Hexapoda</taxon>
        <taxon>Insecta</taxon>
        <taxon>Pterygota</taxon>
        <taxon>Neoptera</taxon>
        <taxon>Polyneoptera</taxon>
        <taxon>Phasmatodea</taxon>
        <taxon>Timematodea</taxon>
        <taxon>Timematoidea</taxon>
        <taxon>Timematidae</taxon>
        <taxon>Timema</taxon>
    </lineage>
</organism>
<sequence>MRLYTLSTNYANGIGKVELDEVNPHSRGGRVENHLVNTTPRSPNRDSNLDLPILSSRAQHKRVSQLRHRGGLWLTMLQISPSLVTKIRGSGGGAGGLGSLHPSTNLNRWWLPFVPEMTAPSPATGRKFTELQLPTASE</sequence>